<dbReference type="PROSITE" id="PS51509">
    <property type="entry name" value="PHOSPHAGEN_KINASE_N"/>
    <property type="match status" value="1"/>
</dbReference>
<keyword evidence="6 8" id="KW-0067">ATP-binding</keyword>
<keyword evidence="5 8" id="KW-0418">Kinase</keyword>
<evidence type="ECO:0000259" key="10">
    <source>
        <dbReference type="PROSITE" id="PS51509"/>
    </source>
</evidence>
<dbReference type="Proteomes" id="UP000492821">
    <property type="component" value="Unassembled WGS sequence"/>
</dbReference>
<feature type="binding site" evidence="8">
    <location>
        <begin position="165"/>
        <end position="169"/>
    </location>
    <ligand>
        <name>ATP</name>
        <dbReference type="ChEBI" id="CHEBI:30616"/>
    </ligand>
</feature>
<feature type="binding site" evidence="8">
    <location>
        <begin position="352"/>
        <end position="357"/>
    </location>
    <ligand>
        <name>ATP</name>
        <dbReference type="ChEBI" id="CHEBI:30616"/>
    </ligand>
</feature>
<evidence type="ECO:0000259" key="11">
    <source>
        <dbReference type="PROSITE" id="PS51510"/>
    </source>
</evidence>
<evidence type="ECO:0000256" key="7">
    <source>
        <dbReference type="PROSITE-ProRule" id="PRU00842"/>
    </source>
</evidence>
<dbReference type="InterPro" id="IPR000749">
    <property type="entry name" value="ATP-guanido_PTrfase"/>
</dbReference>
<organism evidence="12 13">
    <name type="scientific">Panagrellus redivivus</name>
    <name type="common">Microworm</name>
    <dbReference type="NCBI Taxonomy" id="6233"/>
    <lineage>
        <taxon>Eukaryota</taxon>
        <taxon>Metazoa</taxon>
        <taxon>Ecdysozoa</taxon>
        <taxon>Nematoda</taxon>
        <taxon>Chromadorea</taxon>
        <taxon>Rhabditida</taxon>
        <taxon>Tylenchina</taxon>
        <taxon>Panagrolaimomorpha</taxon>
        <taxon>Panagrolaimoidea</taxon>
        <taxon>Panagrolaimidae</taxon>
        <taxon>Panagrellus</taxon>
    </lineage>
</organism>
<feature type="binding site" evidence="8">
    <location>
        <position position="273"/>
    </location>
    <ligand>
        <name>ATP</name>
        <dbReference type="ChEBI" id="CHEBI:30616"/>
    </ligand>
</feature>
<dbReference type="PANTHER" id="PTHR11547">
    <property type="entry name" value="ARGININE OR CREATINE KINASE"/>
    <property type="match status" value="1"/>
</dbReference>
<dbReference type="CDD" id="cd07932">
    <property type="entry name" value="arginine_kinase_like"/>
    <property type="match status" value="1"/>
</dbReference>
<reference evidence="13" key="2">
    <citation type="submission" date="2020-10" db="UniProtKB">
        <authorList>
            <consortium name="WormBaseParasite"/>
        </authorList>
    </citation>
    <scope>IDENTIFICATION</scope>
</reference>
<dbReference type="GO" id="GO:0046314">
    <property type="term" value="P:phosphocreatine biosynthetic process"/>
    <property type="evidence" value="ECO:0007669"/>
    <property type="project" value="InterPro"/>
</dbReference>
<accession>A0A7E4ZZT2</accession>
<sequence>MASALRNKLVVGGVAGLVAAVGGYTYFYPYARDVALVNKQQGETDAFTVKKIEEAYKILQDHPECHSLLKKHLTKSVVDQLKYKKTQLGATLYDVIRSGVHNLDAGVGVYAPDYESYKVFAALFDPIIEEYHGFGPNDKQPPVDLGEGRTGEFPPLDPAGKYIKSTRIRCGRTLKGYPFNPLLTSDDYLIMQQKVKSALESVQDKDLKGTYYPLQGMSKETQNKLIADHFLFKEGDRHLQHANACNYWPQGRGIFHNNDKTFLIWVNEEDHMRLISMQEGSDVGTILDRLNRGIKSVETKVPFARDDRLGWLTFCPTNLGSTVRASVHIKLPKVSARKDFKEICEKLNLQVRGIHGEHSESEGGVYDISNKARLGLSEFQAVKQMYDGVKELIQLEESAK</sequence>
<evidence type="ECO:0000256" key="2">
    <source>
        <dbReference type="ARBA" id="ARBA00012230"/>
    </source>
</evidence>
<dbReference type="GO" id="GO:0005524">
    <property type="term" value="F:ATP binding"/>
    <property type="evidence" value="ECO:0007669"/>
    <property type="project" value="UniProtKB-UniRule"/>
</dbReference>
<evidence type="ECO:0000256" key="5">
    <source>
        <dbReference type="ARBA" id="ARBA00022777"/>
    </source>
</evidence>
<dbReference type="GO" id="GO:0004111">
    <property type="term" value="F:creatine kinase activity"/>
    <property type="evidence" value="ECO:0007669"/>
    <property type="project" value="InterPro"/>
</dbReference>
<dbReference type="SUPFAM" id="SSF48034">
    <property type="entry name" value="Guanido kinase N-terminal domain"/>
    <property type="match status" value="1"/>
</dbReference>
<evidence type="ECO:0000256" key="1">
    <source>
        <dbReference type="ARBA" id="ARBA00006798"/>
    </source>
</evidence>
<dbReference type="SUPFAM" id="SSF55931">
    <property type="entry name" value="Glutamine synthetase/guanido kinase"/>
    <property type="match status" value="1"/>
</dbReference>
<protein>
    <recommendedName>
        <fullName evidence="2">arginine kinase</fullName>
        <ecNumber evidence="2">2.7.3.3</ecNumber>
    </recommendedName>
</protein>
<feature type="transmembrane region" description="Helical" evidence="9">
    <location>
        <begin position="9"/>
        <end position="31"/>
    </location>
</feature>
<dbReference type="AlphaFoldDB" id="A0A7E4ZZT2"/>
<keyword evidence="9" id="KW-1133">Transmembrane helix</keyword>
<dbReference type="Gene3D" id="1.10.135.10">
    <property type="entry name" value="ATP:guanido phosphotransferase, N-terminal domain"/>
    <property type="match status" value="1"/>
</dbReference>
<evidence type="ECO:0000256" key="4">
    <source>
        <dbReference type="ARBA" id="ARBA00022741"/>
    </source>
</evidence>
<dbReference type="Pfam" id="PF00217">
    <property type="entry name" value="ATP-gua_Ptrans"/>
    <property type="match status" value="1"/>
</dbReference>
<feature type="domain" description="Phosphagen kinase C-terminal" evidence="11">
    <location>
        <begin position="162"/>
        <end position="399"/>
    </location>
</feature>
<keyword evidence="3 8" id="KW-0808">Transferase</keyword>
<evidence type="ECO:0000256" key="6">
    <source>
        <dbReference type="ARBA" id="ARBA00022840"/>
    </source>
</evidence>
<feature type="domain" description="Phosphagen kinase N-terminal" evidence="10">
    <location>
        <begin position="51"/>
        <end position="133"/>
    </location>
</feature>
<reference evidence="12" key="1">
    <citation type="journal article" date="2013" name="Genetics">
        <title>The draft genome and transcriptome of Panagrellus redivivus are shaped by the harsh demands of a free-living lifestyle.</title>
        <authorList>
            <person name="Srinivasan J."/>
            <person name="Dillman A.R."/>
            <person name="Macchietto M.G."/>
            <person name="Heikkinen L."/>
            <person name="Lakso M."/>
            <person name="Fracchia K.M."/>
            <person name="Antoshechkin I."/>
            <person name="Mortazavi A."/>
            <person name="Wong G."/>
            <person name="Sternberg P.W."/>
        </authorList>
    </citation>
    <scope>NUCLEOTIDE SEQUENCE [LARGE SCALE GENOMIC DNA]</scope>
    <source>
        <strain evidence="12">MT8872</strain>
    </source>
</reference>
<name>A0A7E4ZZT2_PANRE</name>
<keyword evidence="9" id="KW-0472">Membrane</keyword>
<dbReference type="FunFam" id="3.30.590.10:FF:000006">
    <property type="entry name" value="Arginine kinase 1"/>
    <property type="match status" value="1"/>
</dbReference>
<dbReference type="Pfam" id="PF02807">
    <property type="entry name" value="ATP-gua_PtransN"/>
    <property type="match status" value="1"/>
</dbReference>
<dbReference type="WBParaSite" id="Pan_g601.t1">
    <property type="protein sequence ID" value="Pan_g601.t1"/>
    <property type="gene ID" value="Pan_g601"/>
</dbReference>
<dbReference type="InterPro" id="IPR036802">
    <property type="entry name" value="ATP-guanido_PTrfase_N_sf"/>
</dbReference>
<evidence type="ECO:0000256" key="3">
    <source>
        <dbReference type="ARBA" id="ARBA00022679"/>
    </source>
</evidence>
<dbReference type="GO" id="GO:0004054">
    <property type="term" value="F:arginine kinase activity"/>
    <property type="evidence" value="ECO:0007669"/>
    <property type="project" value="UniProtKB-EC"/>
</dbReference>
<keyword evidence="9" id="KW-0812">Transmembrane</keyword>
<dbReference type="EC" id="2.7.3.3" evidence="2"/>
<dbReference type="InterPro" id="IPR022413">
    <property type="entry name" value="ATP-guanido_PTrfase_N"/>
</dbReference>
<dbReference type="PANTHER" id="PTHR11547:SF20">
    <property type="entry name" value="ARGININE KINASE"/>
    <property type="match status" value="1"/>
</dbReference>
<evidence type="ECO:0000313" key="13">
    <source>
        <dbReference type="WBParaSite" id="Pan_g601.t1"/>
    </source>
</evidence>
<keyword evidence="12" id="KW-1185">Reference proteome</keyword>
<dbReference type="Gene3D" id="3.30.590.10">
    <property type="entry name" value="Glutamine synthetase/guanido kinase, catalytic domain"/>
    <property type="match status" value="1"/>
</dbReference>
<dbReference type="InterPro" id="IPR022414">
    <property type="entry name" value="ATP-guanido_PTrfase_cat"/>
</dbReference>
<comment type="similarity">
    <text evidence="1 7">Belongs to the ATP:guanido phosphotransferase family.</text>
</comment>
<dbReference type="InterPro" id="IPR014746">
    <property type="entry name" value="Gln_synth/guanido_kin_cat_dom"/>
</dbReference>
<dbReference type="GO" id="GO:0005615">
    <property type="term" value="C:extracellular space"/>
    <property type="evidence" value="ECO:0007669"/>
    <property type="project" value="TreeGrafter"/>
</dbReference>
<evidence type="ECO:0000256" key="9">
    <source>
        <dbReference type="SAM" id="Phobius"/>
    </source>
</evidence>
<dbReference type="PROSITE" id="PS51510">
    <property type="entry name" value="PHOSPHAGEN_KINASE_C"/>
    <property type="match status" value="1"/>
</dbReference>
<dbReference type="FunFam" id="1.10.135.10:FF:000003">
    <property type="entry name" value="Three-domain arginine kinase"/>
    <property type="match status" value="1"/>
</dbReference>
<feature type="binding site" evidence="8">
    <location>
        <begin position="324"/>
        <end position="328"/>
    </location>
    <ligand>
        <name>ATP</name>
        <dbReference type="ChEBI" id="CHEBI:30616"/>
    </ligand>
</feature>
<evidence type="ECO:0000313" key="12">
    <source>
        <dbReference type="Proteomes" id="UP000492821"/>
    </source>
</evidence>
<evidence type="ECO:0000256" key="8">
    <source>
        <dbReference type="PROSITE-ProRule" id="PRU00843"/>
    </source>
</evidence>
<feature type="binding site" evidence="8">
    <location>
        <position position="229"/>
    </location>
    <ligand>
        <name>ATP</name>
        <dbReference type="ChEBI" id="CHEBI:30616"/>
    </ligand>
</feature>
<proteinExistence type="inferred from homology"/>
<keyword evidence="4 8" id="KW-0547">Nucleotide-binding</keyword>